<dbReference type="InterPro" id="IPR009006">
    <property type="entry name" value="Ala_racemase/Decarboxylase_C"/>
</dbReference>
<dbReference type="SUPFAM" id="SSF51419">
    <property type="entry name" value="PLP-binding barrel"/>
    <property type="match status" value="1"/>
</dbReference>
<comment type="cofactor">
    <cofactor evidence="2 5 6">
        <name>pyridoxal 5'-phosphate</name>
        <dbReference type="ChEBI" id="CHEBI:597326"/>
    </cofactor>
</comment>
<evidence type="ECO:0000256" key="7">
    <source>
        <dbReference type="PIRSR" id="PIRSR600821-52"/>
    </source>
</evidence>
<comment type="pathway">
    <text evidence="5">Amino-acid biosynthesis; D-alanine biosynthesis; D-alanine from L-alanine: step 1/1.</text>
</comment>
<dbReference type="InterPro" id="IPR036615">
    <property type="entry name" value="Mur_ligase_C_dom_sf"/>
</dbReference>
<dbReference type="PANTHER" id="PTHR30511:SF0">
    <property type="entry name" value="ALANINE RACEMASE, CATABOLIC-RELATED"/>
    <property type="match status" value="1"/>
</dbReference>
<dbReference type="RefSeq" id="WP_160160464.1">
    <property type="nucleotide sequence ID" value="NZ_BHZE01000001.1"/>
</dbReference>
<dbReference type="GO" id="GO:0016881">
    <property type="term" value="F:acid-amino acid ligase activity"/>
    <property type="evidence" value="ECO:0007669"/>
    <property type="project" value="InterPro"/>
</dbReference>
<dbReference type="InterPro" id="IPR036565">
    <property type="entry name" value="Mur-like_cat_sf"/>
</dbReference>
<dbReference type="GO" id="GO:0005829">
    <property type="term" value="C:cytosol"/>
    <property type="evidence" value="ECO:0007669"/>
    <property type="project" value="TreeGrafter"/>
</dbReference>
<evidence type="ECO:0000313" key="10">
    <source>
        <dbReference type="Proteomes" id="UP000286715"/>
    </source>
</evidence>
<dbReference type="InterPro" id="IPR001608">
    <property type="entry name" value="Ala_racemase_N"/>
</dbReference>
<comment type="similarity">
    <text evidence="5">Belongs to the alanine racemase family.</text>
</comment>
<evidence type="ECO:0000256" key="3">
    <source>
        <dbReference type="ARBA" id="ARBA00022898"/>
    </source>
</evidence>
<evidence type="ECO:0000256" key="2">
    <source>
        <dbReference type="ARBA" id="ARBA00001933"/>
    </source>
</evidence>
<dbReference type="InterPro" id="IPR000821">
    <property type="entry name" value="Ala_racemase"/>
</dbReference>
<feature type="binding site" evidence="5 7">
    <location>
        <position position="777"/>
    </location>
    <ligand>
        <name>substrate</name>
    </ligand>
</feature>
<dbReference type="InterPro" id="IPR011079">
    <property type="entry name" value="Ala_racemase_C"/>
</dbReference>
<dbReference type="Pfam" id="PF00842">
    <property type="entry name" value="Ala_racemase_C"/>
    <property type="match status" value="1"/>
</dbReference>
<protein>
    <recommendedName>
        <fullName evidence="5">Alanine racemase</fullName>
        <ecNumber evidence="5">5.1.1.1</ecNumber>
    </recommendedName>
</protein>
<dbReference type="InterPro" id="IPR013221">
    <property type="entry name" value="Mur_ligase_cen"/>
</dbReference>
<dbReference type="SUPFAM" id="SSF53244">
    <property type="entry name" value="MurD-like peptide ligases, peptide-binding domain"/>
    <property type="match status" value="1"/>
</dbReference>
<sequence length="834" mass="94311">MSSSIHHPKPYSPAEVAEILQAEVIGPVHDRRCLYHLWTDTRQAMPASESLFFCLRGPHFDAHDFLPQAIQNGLKYAVVERLPSEIPPEVTFFKVSDNLAALQILAAHHRSRLKSTTVIGITGSNGKTMVKEWLYDLLWPDYDVAKSPLSYNSQVGVPLSVWKIEPHHSFAIIEAGISQPGEMEKLERIIRPDVGIFTYLGSAHDAGFTNRRQKLTEKSKLFQQVKNIILGTDQPEVLEFFSNNFSDRHLYRWSFESKDSDFAFQHVKNDIYTLKKSPFKPLSQKECEFAVPFTDELSVKNSFTALSAALLLTNGDRQILRKMAALTPVRMRMEWTHGINDCMILNDSYTADPEALVYALRTLFSLDTSRKKILVLSELDQLKSEQQLEYFDILQRELSVQPSDRYTVYYVGKRPILPIPFSSNAIKIFTTTEELLQDFKHHPPTHTDILLKGARRFGFEKIAQSLSAHVHETRLEINLSAIGRNLSYFRSRLPNSTKVMAMVKAASYGSGSVELARFLTSVGVDYLAVAYADEGIELRNAHIPLPIMVMNAHPHVLPLVIEHDLQPEIYSFEQLEQLKNLSTTSLIKIHLKIDTGMKRLGFEPDHADILISKLQKLPNHIVVESVLSHLAAADEPLHKDFTIKQIEQFHTIAEKIEKAIGYKVIRHIHNTAGSLDYFDDRCQMVRLGIGLYGIAHSPEIERNLQPAVEWYSFVSQVKELKSGDSVGYGRSFVADKPMKSATVAVGYADGIRRSLSNGKGGFYIHGVYCPIIGRVCMDMTMVDVSGLDNIKADDPVEIIGPHQSIQDLARQMGTIPYEVLTSVGHRVRRIYYKE</sequence>
<dbReference type="InterPro" id="IPR029066">
    <property type="entry name" value="PLP-binding_barrel"/>
</dbReference>
<keyword evidence="10" id="KW-1185">Reference proteome</keyword>
<dbReference type="Gene3D" id="3.20.20.10">
    <property type="entry name" value="Alanine racemase"/>
    <property type="match status" value="1"/>
</dbReference>
<dbReference type="GO" id="GO:0030632">
    <property type="term" value="P:D-alanine biosynthetic process"/>
    <property type="evidence" value="ECO:0007669"/>
    <property type="project" value="UniProtKB-UniRule"/>
</dbReference>
<keyword evidence="3 5" id="KW-0663">Pyridoxal phosphate</keyword>
<dbReference type="OrthoDB" id="9801978at2"/>
<dbReference type="EC" id="5.1.1.1" evidence="5"/>
<comment type="catalytic activity">
    <reaction evidence="1 5">
        <text>L-alanine = D-alanine</text>
        <dbReference type="Rhea" id="RHEA:20249"/>
        <dbReference type="ChEBI" id="CHEBI:57416"/>
        <dbReference type="ChEBI" id="CHEBI:57972"/>
        <dbReference type="EC" id="5.1.1.1"/>
    </reaction>
</comment>
<evidence type="ECO:0000256" key="5">
    <source>
        <dbReference type="HAMAP-Rule" id="MF_01201"/>
    </source>
</evidence>
<dbReference type="EMBL" id="BHZE01000001">
    <property type="protein sequence ID" value="GCD76522.1"/>
    <property type="molecule type" value="Genomic_DNA"/>
</dbReference>
<dbReference type="Gene3D" id="3.90.190.20">
    <property type="entry name" value="Mur ligase, C-terminal domain"/>
    <property type="match status" value="1"/>
</dbReference>
<dbReference type="Pfam" id="PF08245">
    <property type="entry name" value="Mur_ligase_M"/>
    <property type="match status" value="1"/>
</dbReference>
<dbReference type="HAMAP" id="MF_01201">
    <property type="entry name" value="Ala_racemase"/>
    <property type="match status" value="1"/>
</dbReference>
<dbReference type="UniPathway" id="UPA00042">
    <property type="reaction ID" value="UER00497"/>
</dbReference>
<dbReference type="SMART" id="SM01005">
    <property type="entry name" value="Ala_racemase_C"/>
    <property type="match status" value="1"/>
</dbReference>
<dbReference type="InterPro" id="IPR035911">
    <property type="entry name" value="MurE/MurF_N"/>
</dbReference>
<feature type="binding site" evidence="5 7">
    <location>
        <position position="599"/>
    </location>
    <ligand>
        <name>substrate</name>
    </ligand>
</feature>
<organism evidence="9 10">
    <name type="scientific">Thermaurantimonas aggregans</name>
    <dbReference type="NCBI Taxonomy" id="2173829"/>
    <lineage>
        <taxon>Bacteria</taxon>
        <taxon>Pseudomonadati</taxon>
        <taxon>Bacteroidota</taxon>
        <taxon>Flavobacteriia</taxon>
        <taxon>Flavobacteriales</taxon>
        <taxon>Schleiferiaceae</taxon>
        <taxon>Thermaurantimonas</taxon>
    </lineage>
</organism>
<name>A0A401XHP1_9FLAO</name>
<dbReference type="Gene3D" id="3.40.1390.10">
    <property type="entry name" value="MurE/MurF, N-terminal domain"/>
    <property type="match status" value="1"/>
</dbReference>
<dbReference type="Gene3D" id="2.40.37.10">
    <property type="entry name" value="Lyase, Ornithine Decarboxylase, Chain A, domain 1"/>
    <property type="match status" value="1"/>
</dbReference>
<evidence type="ECO:0000256" key="6">
    <source>
        <dbReference type="PIRSR" id="PIRSR600821-50"/>
    </source>
</evidence>
<feature type="active site" description="Proton acceptor; specific for D-alanine" evidence="5">
    <location>
        <position position="504"/>
    </location>
</feature>
<proteinExistence type="inferred from homology"/>
<evidence type="ECO:0000256" key="1">
    <source>
        <dbReference type="ARBA" id="ARBA00000316"/>
    </source>
</evidence>
<dbReference type="PRINTS" id="PR00992">
    <property type="entry name" value="ALARACEMASE"/>
</dbReference>
<accession>A0A401XHP1</accession>
<feature type="modified residue" description="N6-(pyridoxal phosphate)lysine" evidence="5 6">
    <location>
        <position position="504"/>
    </location>
</feature>
<comment type="caution">
    <text evidence="9">The sequence shown here is derived from an EMBL/GenBank/DDBJ whole genome shotgun (WGS) entry which is preliminary data.</text>
</comment>
<dbReference type="AlphaFoldDB" id="A0A401XHP1"/>
<feature type="domain" description="Alanine racemase C-terminal" evidence="8">
    <location>
        <begin position="707"/>
        <end position="832"/>
    </location>
</feature>
<feature type="active site" description="Proton acceptor; specific for L-alanine" evidence="5">
    <location>
        <position position="728"/>
    </location>
</feature>
<dbReference type="Proteomes" id="UP000286715">
    <property type="component" value="Unassembled WGS sequence"/>
</dbReference>
<dbReference type="NCBIfam" id="TIGR00492">
    <property type="entry name" value="alr"/>
    <property type="match status" value="1"/>
</dbReference>
<dbReference type="NCBIfam" id="NF008897">
    <property type="entry name" value="PRK11930.1"/>
    <property type="match status" value="1"/>
</dbReference>
<dbReference type="SUPFAM" id="SSF63418">
    <property type="entry name" value="MurE/MurF N-terminal domain"/>
    <property type="match status" value="1"/>
</dbReference>
<dbReference type="FunFam" id="3.20.20.10:FF:000002">
    <property type="entry name" value="Alanine racemase"/>
    <property type="match status" value="1"/>
</dbReference>
<gene>
    <name evidence="9" type="primary">mur</name>
    <name evidence="9" type="synonym">alr</name>
    <name evidence="9" type="ORF">JCM31826_00040</name>
</gene>
<comment type="function">
    <text evidence="5">Catalyzes the interconversion of L-alanine and D-alanine. May also act on other amino acids.</text>
</comment>
<dbReference type="Pfam" id="PF01168">
    <property type="entry name" value="Ala_racemase_N"/>
    <property type="match status" value="1"/>
</dbReference>
<dbReference type="GO" id="GO:0030170">
    <property type="term" value="F:pyridoxal phosphate binding"/>
    <property type="evidence" value="ECO:0007669"/>
    <property type="project" value="UniProtKB-UniRule"/>
</dbReference>
<dbReference type="Gene3D" id="3.40.1190.10">
    <property type="entry name" value="Mur-like, catalytic domain"/>
    <property type="match status" value="1"/>
</dbReference>
<dbReference type="PANTHER" id="PTHR30511">
    <property type="entry name" value="ALANINE RACEMASE"/>
    <property type="match status" value="1"/>
</dbReference>
<evidence type="ECO:0000256" key="4">
    <source>
        <dbReference type="ARBA" id="ARBA00023235"/>
    </source>
</evidence>
<reference evidence="9 10" key="1">
    <citation type="submission" date="2018-11" db="EMBL/GenBank/DDBJ databases">
        <title>Schleiferia aggregans sp. nov., a moderately thermophilic heterotrophic bacterium isolated from microbial mats at a terrestrial hot spring.</title>
        <authorList>
            <person name="Iino T."/>
            <person name="Ohkuma M."/>
            <person name="Haruta S."/>
        </authorList>
    </citation>
    <scope>NUCLEOTIDE SEQUENCE [LARGE SCALE GENOMIC DNA]</scope>
    <source>
        <strain evidence="9 10">LA</strain>
    </source>
</reference>
<evidence type="ECO:0000259" key="8">
    <source>
        <dbReference type="SMART" id="SM01005"/>
    </source>
</evidence>
<keyword evidence="9" id="KW-0436">Ligase</keyword>
<dbReference type="CDD" id="cd00430">
    <property type="entry name" value="PLPDE_III_AR"/>
    <property type="match status" value="1"/>
</dbReference>
<evidence type="ECO:0000313" key="9">
    <source>
        <dbReference type="EMBL" id="GCD76522.1"/>
    </source>
</evidence>
<keyword evidence="4 5" id="KW-0413">Isomerase</keyword>
<dbReference type="SUPFAM" id="SSF53623">
    <property type="entry name" value="MurD-like peptide ligases, catalytic domain"/>
    <property type="match status" value="1"/>
</dbReference>
<dbReference type="SUPFAM" id="SSF50621">
    <property type="entry name" value="Alanine racemase C-terminal domain-like"/>
    <property type="match status" value="1"/>
</dbReference>
<dbReference type="GO" id="GO:0008784">
    <property type="term" value="F:alanine racemase activity"/>
    <property type="evidence" value="ECO:0007669"/>
    <property type="project" value="UniProtKB-UniRule"/>
</dbReference>
<dbReference type="GO" id="GO:0005524">
    <property type="term" value="F:ATP binding"/>
    <property type="evidence" value="ECO:0007669"/>
    <property type="project" value="InterPro"/>
</dbReference>